<protein>
    <submittedName>
        <fullName evidence="3">Uncharacterized protein</fullName>
    </submittedName>
</protein>
<proteinExistence type="predicted"/>
<feature type="compositionally biased region" description="Polar residues" evidence="1">
    <location>
        <begin position="1"/>
        <end position="14"/>
    </location>
</feature>
<feature type="transmembrane region" description="Helical" evidence="2">
    <location>
        <begin position="63"/>
        <end position="96"/>
    </location>
</feature>
<feature type="region of interest" description="Disordered" evidence="1">
    <location>
        <begin position="1"/>
        <end position="25"/>
    </location>
</feature>
<reference evidence="3 4" key="1">
    <citation type="submission" date="2019-02" db="EMBL/GenBank/DDBJ databases">
        <title>Deep-cultivation of Planctomycetes and their phenomic and genomic characterization uncovers novel biology.</title>
        <authorList>
            <person name="Wiegand S."/>
            <person name="Jogler M."/>
            <person name="Boedeker C."/>
            <person name="Pinto D."/>
            <person name="Vollmers J."/>
            <person name="Rivas-Marin E."/>
            <person name="Kohn T."/>
            <person name="Peeters S.H."/>
            <person name="Heuer A."/>
            <person name="Rast P."/>
            <person name="Oberbeckmann S."/>
            <person name="Bunk B."/>
            <person name="Jeske O."/>
            <person name="Meyerdierks A."/>
            <person name="Storesund J.E."/>
            <person name="Kallscheuer N."/>
            <person name="Luecker S."/>
            <person name="Lage O.M."/>
            <person name="Pohl T."/>
            <person name="Merkel B.J."/>
            <person name="Hornburger P."/>
            <person name="Mueller R.-W."/>
            <person name="Bruemmer F."/>
            <person name="Labrenz M."/>
            <person name="Spormann A.M."/>
            <person name="Op den Camp H."/>
            <person name="Overmann J."/>
            <person name="Amann R."/>
            <person name="Jetten M.S.M."/>
            <person name="Mascher T."/>
            <person name="Medema M.H."/>
            <person name="Devos D.P."/>
            <person name="Kaster A.-K."/>
            <person name="Ovreas L."/>
            <person name="Rohde M."/>
            <person name="Galperin M.Y."/>
            <person name="Jogler C."/>
        </authorList>
    </citation>
    <scope>NUCLEOTIDE SEQUENCE [LARGE SCALE GENOMIC DNA]</scope>
    <source>
        <strain evidence="3 4">Pan216</strain>
    </source>
</reference>
<evidence type="ECO:0000256" key="1">
    <source>
        <dbReference type="SAM" id="MobiDB-lite"/>
    </source>
</evidence>
<evidence type="ECO:0000256" key="2">
    <source>
        <dbReference type="SAM" id="Phobius"/>
    </source>
</evidence>
<evidence type="ECO:0000313" key="3">
    <source>
        <dbReference type="EMBL" id="QDU64495.1"/>
    </source>
</evidence>
<accession>A0A518BBY0</accession>
<feature type="transmembrane region" description="Helical" evidence="2">
    <location>
        <begin position="33"/>
        <end position="51"/>
    </location>
</feature>
<sequence length="270" mass="30130">MDETSVESSSSLVGQPSDEAASPSETDEIRSLTWGYGAVCLVSVALMVLLLQGRYDFGSSAPVSLLILAIVAVTGIVLRTSLAPPVLILILTLILFESMDHPLRIVRLKQGIDLEDVLLVACFVGYLAGHYRYCSLPRESSPSTAAEVPKPKPRWEESPWWTTLRPLGILLAFLPLWPLGAALLWRLIPSERGLAVGLGIPSPLASLLAWVWTLAFLVVACRVGWYVARRDRQPADVSRMFLLETVWREMRRDMNTAARYLGRHRRKRKR</sequence>
<feature type="transmembrane region" description="Helical" evidence="2">
    <location>
        <begin position="208"/>
        <end position="228"/>
    </location>
</feature>
<dbReference type="AlphaFoldDB" id="A0A518BBY0"/>
<gene>
    <name evidence="3" type="ORF">Pan216_53850</name>
</gene>
<keyword evidence="2" id="KW-0472">Membrane</keyword>
<keyword evidence="4" id="KW-1185">Reference proteome</keyword>
<keyword evidence="2" id="KW-0812">Transmembrane</keyword>
<evidence type="ECO:0000313" key="4">
    <source>
        <dbReference type="Proteomes" id="UP000317093"/>
    </source>
</evidence>
<keyword evidence="2" id="KW-1133">Transmembrane helix</keyword>
<dbReference type="RefSeq" id="WP_145262754.1">
    <property type="nucleotide sequence ID" value="NZ_CP036279.1"/>
</dbReference>
<dbReference type="Proteomes" id="UP000317093">
    <property type="component" value="Chromosome"/>
</dbReference>
<dbReference type="EMBL" id="CP036279">
    <property type="protein sequence ID" value="QDU64495.1"/>
    <property type="molecule type" value="Genomic_DNA"/>
</dbReference>
<organism evidence="3 4">
    <name type="scientific">Kolteria novifilia</name>
    <dbReference type="NCBI Taxonomy" id="2527975"/>
    <lineage>
        <taxon>Bacteria</taxon>
        <taxon>Pseudomonadati</taxon>
        <taxon>Planctomycetota</taxon>
        <taxon>Planctomycetia</taxon>
        <taxon>Kolteriales</taxon>
        <taxon>Kolteriaceae</taxon>
        <taxon>Kolteria</taxon>
    </lineage>
</organism>
<feature type="transmembrane region" description="Helical" evidence="2">
    <location>
        <begin position="167"/>
        <end position="188"/>
    </location>
</feature>
<name>A0A518BBY0_9BACT</name>
<dbReference type="KEGG" id="knv:Pan216_53850"/>